<dbReference type="PROSITE" id="PS00690">
    <property type="entry name" value="DEAH_ATP_HELICASE"/>
    <property type="match status" value="1"/>
</dbReference>
<dbReference type="AlphaFoldDB" id="A0A8T1Z1Z4"/>
<dbReference type="EMBL" id="JAEFBK010000011">
    <property type="protein sequence ID" value="KAG7552446.1"/>
    <property type="molecule type" value="Genomic_DNA"/>
</dbReference>
<dbReference type="Pfam" id="PF00806">
    <property type="entry name" value="PUF"/>
    <property type="match status" value="7"/>
</dbReference>
<organism evidence="13 14">
    <name type="scientific">Arabidopsis thaliana x Arabidopsis arenosa</name>
    <dbReference type="NCBI Taxonomy" id="1240361"/>
    <lineage>
        <taxon>Eukaryota</taxon>
        <taxon>Viridiplantae</taxon>
        <taxon>Streptophyta</taxon>
        <taxon>Embryophyta</taxon>
        <taxon>Tracheophyta</taxon>
        <taxon>Spermatophyta</taxon>
        <taxon>Magnoliopsida</taxon>
        <taxon>eudicotyledons</taxon>
        <taxon>Gunneridae</taxon>
        <taxon>Pentapetalae</taxon>
        <taxon>rosids</taxon>
        <taxon>malvids</taxon>
        <taxon>Brassicales</taxon>
        <taxon>Brassicaceae</taxon>
        <taxon>Camelineae</taxon>
        <taxon>Arabidopsis</taxon>
    </lineage>
</organism>
<evidence type="ECO:0000256" key="2">
    <source>
        <dbReference type="ARBA" id="ARBA00022490"/>
    </source>
</evidence>
<feature type="repeat" description="Pumilio" evidence="8">
    <location>
        <begin position="341"/>
        <end position="376"/>
    </location>
</feature>
<sequence length="1119" mass="127047">MFEETKKNKLMDFGFFHGDLRQRGSFTDLGFGGFPLTSSSSVSNGGFHFSGDRTTNPFINLRKLDTTALMADGGDMGLCQNLSKMSISDERSSFFNHSGFSGSRNLHENFNGEASSSMRGFVGYGDVHRFEQDLRVRGRREGFAQSFHGGSSMSGYVGDGDYHRLRLLALQEAHNPNPSFNHHRGFTENNMSLHNRDYMLELEHFNQQIRRDFSLIPQKSRLAFHEDRIFPPFSAMGGSRELEGSTKTCFKEDSLDLPLDLASMVDIYGSVCLMAKDQLGCRFLQKFVEEGRFVDVMIAFKEVINHVVELGMDPFGNYFIQKLLEVCNEEQRTQILIRLTSKPGLLVKISINNYGTRVVQKLIETVTTKEQISLVKSALVPGFLSLVRELNGNHVILNCLKFFGPNDNKFILETAIKFCTEIATHRHGCCVLQRCVSYSVGEQHEKLVGEISRNSLLLAQDPYGNYVVQYIIEKKVGGVNVMFELRGNYVKLATQKFGSHVVEKCIRFYPESRSQIVHELVSVPNFEQLVQDPYANYVIQSALSKTKGFVRASLVEKVRRCENVKMSPYCKRIFSKNFWKKFNRQKGVLSRAIFRIFRRKFDGPYYSWKVTPINIQERYFRTFAREFNWDTGITGLVKQGFLVIAQKRMKGIVSQVRTKGVQPTWIRFTLWTEMQNFWKTADAIERSENASQCRNSDRGGLGVHKHLAGQKSFIQVHQEMEEELGRPVSLGEVFMRTHTRADGSFVDQKSEQVAEAYKKTVEERLAELEEDVQDASEISSEHSMHPRELSIDEMNDIFLKLKHLPSIIKGGLLSSSQRPEEATETLRKLKEGIIKVLFVSPERLLNLEFLSMFRLSLSVSLVVVDEAHCVSEWSHNFRPSYMRLKASMLFSELKAECILAMTATATTMTLEAVMSALEIPKLLNTTNLIRTSIRLLLILKKVLAYITYKDMIELRSASLYPFSLWLLITKYIWSTGERCTHTDDQGNPYGLGSLVETLHKGKRKESYASSSSTVTVVELQEQLRRKISNQDAENARRDEEHRKSQARIASLEKLILFMKDKDPDLAAFMSTSPLLEPEVLIPPTTTTTTLPDTTGAAVQPAGHTTGTTPTSPLSTASNQ</sequence>
<dbReference type="GO" id="GO:0005524">
    <property type="term" value="F:ATP binding"/>
    <property type="evidence" value="ECO:0007669"/>
    <property type="project" value="InterPro"/>
</dbReference>
<evidence type="ECO:0000256" key="7">
    <source>
        <dbReference type="ARBA" id="ARBA00058490"/>
    </source>
</evidence>
<dbReference type="Proteomes" id="UP000694240">
    <property type="component" value="Chromosome 11"/>
</dbReference>
<comment type="caution">
    <text evidence="13">The sequence shown here is derived from an EMBL/GenBank/DDBJ whole genome shotgun (WGS) entry which is preliminary data.</text>
</comment>
<feature type="repeat" description="Pumilio" evidence="8">
    <location>
        <begin position="302"/>
        <end position="338"/>
    </location>
</feature>
<dbReference type="GO" id="GO:0005737">
    <property type="term" value="C:cytoplasm"/>
    <property type="evidence" value="ECO:0007669"/>
    <property type="project" value="UniProtKB-SubCell"/>
</dbReference>
<feature type="domain" description="Helicase ATP-binding" evidence="12">
    <location>
        <begin position="784"/>
        <end position="923"/>
    </location>
</feature>
<evidence type="ECO:0000256" key="5">
    <source>
        <dbReference type="ARBA" id="ARBA00022845"/>
    </source>
</evidence>
<dbReference type="InterPro" id="IPR001313">
    <property type="entry name" value="Pumilio_RNA-bd_rpt"/>
</dbReference>
<gene>
    <name evidence="13" type="ORF">ISN45_Aa06g030480</name>
</gene>
<dbReference type="SMART" id="SM00025">
    <property type="entry name" value="Pumilio"/>
    <property type="match status" value="8"/>
</dbReference>
<name>A0A8T1Z1Z4_9BRAS</name>
<evidence type="ECO:0000313" key="13">
    <source>
        <dbReference type="EMBL" id="KAG7552446.1"/>
    </source>
</evidence>
<evidence type="ECO:0000256" key="10">
    <source>
        <dbReference type="SAM" id="MobiDB-lite"/>
    </source>
</evidence>
<dbReference type="GO" id="GO:0006417">
    <property type="term" value="P:regulation of translation"/>
    <property type="evidence" value="ECO:0007669"/>
    <property type="project" value="UniProtKB-KW"/>
</dbReference>
<evidence type="ECO:0000256" key="6">
    <source>
        <dbReference type="ARBA" id="ARBA00022884"/>
    </source>
</evidence>
<evidence type="ECO:0000256" key="1">
    <source>
        <dbReference type="ARBA" id="ARBA00004496"/>
    </source>
</evidence>
<comment type="function">
    <text evidence="7">Sequence-specific RNA-binding protein that regulates translation and mRNA stability by binding the 3'-UTR of target mRNAs.</text>
</comment>
<dbReference type="InterPro" id="IPR033133">
    <property type="entry name" value="PUM-HD"/>
</dbReference>
<feature type="region of interest" description="Disordered" evidence="10">
    <location>
        <begin position="1080"/>
        <end position="1119"/>
    </location>
</feature>
<evidence type="ECO:0000256" key="9">
    <source>
        <dbReference type="SAM" id="Coils"/>
    </source>
</evidence>
<keyword evidence="6" id="KW-0694">RNA-binding</keyword>
<dbReference type="PROSITE" id="PS51192">
    <property type="entry name" value="HELICASE_ATP_BIND_1"/>
    <property type="match status" value="1"/>
</dbReference>
<evidence type="ECO:0000256" key="8">
    <source>
        <dbReference type="PROSITE-ProRule" id="PRU00317"/>
    </source>
</evidence>
<dbReference type="GO" id="GO:0016787">
    <property type="term" value="F:hydrolase activity"/>
    <property type="evidence" value="ECO:0007669"/>
    <property type="project" value="UniProtKB-KW"/>
</dbReference>
<dbReference type="PANTHER" id="PTHR12537:SF131">
    <property type="entry name" value="PUMILIO HOMOLOG 11"/>
    <property type="match status" value="1"/>
</dbReference>
<evidence type="ECO:0000259" key="11">
    <source>
        <dbReference type="PROSITE" id="PS50303"/>
    </source>
</evidence>
<feature type="repeat" description="Pumilio" evidence="8">
    <location>
        <begin position="413"/>
        <end position="449"/>
    </location>
</feature>
<keyword evidence="2" id="KW-0963">Cytoplasm</keyword>
<protein>
    <submittedName>
        <fullName evidence="13">Pumilio homology domain</fullName>
    </submittedName>
</protein>
<feature type="repeat" description="Pumilio" evidence="8">
    <location>
        <begin position="450"/>
        <end position="473"/>
    </location>
</feature>
<evidence type="ECO:0000313" key="14">
    <source>
        <dbReference type="Proteomes" id="UP000694240"/>
    </source>
</evidence>
<keyword evidence="9" id="KW-0175">Coiled coil</keyword>
<feature type="domain" description="PUM-HD" evidence="11">
    <location>
        <begin position="242"/>
        <end position="581"/>
    </location>
</feature>
<comment type="subcellular location">
    <subcellularLocation>
        <location evidence="1">Cytoplasm</location>
    </subcellularLocation>
</comment>
<proteinExistence type="predicted"/>
<reference evidence="13 14" key="1">
    <citation type="submission" date="2020-12" db="EMBL/GenBank/DDBJ databases">
        <title>Concerted genomic and epigenomic changes stabilize Arabidopsis allopolyploids.</title>
        <authorList>
            <person name="Chen Z."/>
        </authorList>
    </citation>
    <scope>NUCLEOTIDE SEQUENCE [LARGE SCALE GENOMIC DNA]</scope>
    <source>
        <strain evidence="13">Allo738</strain>
        <tissue evidence="13">Leaf</tissue>
    </source>
</reference>
<dbReference type="InterPro" id="IPR004252">
    <property type="entry name" value="Probable_transposase_24"/>
</dbReference>
<keyword evidence="3" id="KW-0677">Repeat</keyword>
<keyword evidence="4" id="KW-0378">Hydrolase</keyword>
<dbReference type="InterPro" id="IPR014001">
    <property type="entry name" value="Helicase_ATP-bd"/>
</dbReference>
<feature type="repeat" description="Pumilio" evidence="8">
    <location>
        <begin position="484"/>
        <end position="522"/>
    </location>
</feature>
<dbReference type="CDD" id="cd07920">
    <property type="entry name" value="Pumilio"/>
    <property type="match status" value="1"/>
</dbReference>
<keyword evidence="14" id="KW-1185">Reference proteome</keyword>
<dbReference type="PROSITE" id="PS50303">
    <property type="entry name" value="PUM_HD"/>
    <property type="match status" value="1"/>
</dbReference>
<evidence type="ECO:0000256" key="3">
    <source>
        <dbReference type="ARBA" id="ARBA00022737"/>
    </source>
</evidence>
<keyword evidence="5" id="KW-0810">Translation regulation</keyword>
<dbReference type="FunFam" id="1.25.10.10:FF:000237">
    <property type="entry name" value="Pumilio homolog 9"/>
    <property type="match status" value="1"/>
</dbReference>
<dbReference type="InterPro" id="IPR002464">
    <property type="entry name" value="DNA/RNA_helicase_DEAH_CS"/>
</dbReference>
<dbReference type="PANTHER" id="PTHR12537">
    <property type="entry name" value="RNA BINDING PROTEIN PUMILIO-RELATED"/>
    <property type="match status" value="1"/>
</dbReference>
<evidence type="ECO:0000259" key="12">
    <source>
        <dbReference type="PROSITE" id="PS51192"/>
    </source>
</evidence>
<feature type="coiled-coil region" evidence="9">
    <location>
        <begin position="751"/>
        <end position="778"/>
    </location>
</feature>
<dbReference type="Pfam" id="PF03004">
    <property type="entry name" value="Transposase_24"/>
    <property type="match status" value="1"/>
</dbReference>
<evidence type="ECO:0000256" key="4">
    <source>
        <dbReference type="ARBA" id="ARBA00022801"/>
    </source>
</evidence>
<dbReference type="InterPro" id="IPR033712">
    <property type="entry name" value="Pumilio_RNA-bd"/>
</dbReference>
<accession>A0A8T1Z1Z4</accession>
<dbReference type="PROSITE" id="PS50302">
    <property type="entry name" value="PUM"/>
    <property type="match status" value="5"/>
</dbReference>
<dbReference type="GO" id="GO:0003729">
    <property type="term" value="F:mRNA binding"/>
    <property type="evidence" value="ECO:0007669"/>
    <property type="project" value="TreeGrafter"/>
</dbReference>